<dbReference type="PROSITE" id="PS50006">
    <property type="entry name" value="FHA_DOMAIN"/>
    <property type="match status" value="1"/>
</dbReference>
<organism evidence="3 4">
    <name type="scientific">Trichinella papuae</name>
    <dbReference type="NCBI Taxonomy" id="268474"/>
    <lineage>
        <taxon>Eukaryota</taxon>
        <taxon>Metazoa</taxon>
        <taxon>Ecdysozoa</taxon>
        <taxon>Nematoda</taxon>
        <taxon>Enoplea</taxon>
        <taxon>Dorylaimia</taxon>
        <taxon>Trichinellida</taxon>
        <taxon>Trichinellidae</taxon>
        <taxon>Trichinella</taxon>
    </lineage>
</organism>
<comment type="caution">
    <text evidence="3">The sequence shown here is derived from an EMBL/GenBank/DDBJ whole genome shotgun (WGS) entry which is preliminary data.</text>
</comment>
<evidence type="ECO:0000313" key="3">
    <source>
        <dbReference type="EMBL" id="KRZ72677.1"/>
    </source>
</evidence>
<dbReference type="InterPro" id="IPR050923">
    <property type="entry name" value="Cell_Proc_Reg/RNA_Proc"/>
</dbReference>
<reference evidence="3 4" key="1">
    <citation type="submission" date="2015-01" db="EMBL/GenBank/DDBJ databases">
        <title>Evolution of Trichinella species and genotypes.</title>
        <authorList>
            <person name="Korhonen P.K."/>
            <person name="Edoardo P."/>
            <person name="Giuseppe L.R."/>
            <person name="Gasser R.B."/>
        </authorList>
    </citation>
    <scope>NUCLEOTIDE SEQUENCE [LARGE SCALE GENOMIC DNA]</scope>
    <source>
        <strain evidence="3">ISS1980</strain>
    </source>
</reference>
<gene>
    <name evidence="3" type="primary">Snip1</name>
    <name evidence="3" type="ORF">T10_5288</name>
</gene>
<dbReference type="InterPro" id="IPR000253">
    <property type="entry name" value="FHA_dom"/>
</dbReference>
<feature type="compositionally biased region" description="Basic and acidic residues" evidence="1">
    <location>
        <begin position="24"/>
        <end position="45"/>
    </location>
</feature>
<accession>A0A0V1MM63</accession>
<dbReference type="AlphaFoldDB" id="A0A0V1MM63"/>
<protein>
    <submittedName>
        <fullName evidence="3">Smad nuclear interacting protein 1</fullName>
    </submittedName>
</protein>
<keyword evidence="4" id="KW-1185">Reference proteome</keyword>
<feature type="compositionally biased region" description="Basic and acidic residues" evidence="1">
    <location>
        <begin position="73"/>
        <end position="115"/>
    </location>
</feature>
<dbReference type="Pfam" id="PF00498">
    <property type="entry name" value="FHA"/>
    <property type="match status" value="1"/>
</dbReference>
<proteinExistence type="predicted"/>
<evidence type="ECO:0000256" key="1">
    <source>
        <dbReference type="SAM" id="MobiDB-lite"/>
    </source>
</evidence>
<dbReference type="OrthoDB" id="444265at2759"/>
<feature type="domain" description="FHA" evidence="2">
    <location>
        <begin position="270"/>
        <end position="330"/>
    </location>
</feature>
<name>A0A0V1MM63_9BILA</name>
<dbReference type="STRING" id="268474.A0A0V1MM63"/>
<dbReference type="Gene3D" id="2.60.200.20">
    <property type="match status" value="1"/>
</dbReference>
<sequence length="526" mass="60932">LAKHMKNTLNIRSSLIIMTSSSSESKRSLSKYDERRNPKKLDYSHHSKRRRHSSSSSEGSLDLKKNAHRHTERLKVKTEIKVKEEPDSDGGYRRDSNLKNKRDFNRYESKSRSNVDRNYPSHIKVKKEEISDNERHARPSSVSGRYSQDKYRSGRRNDRFDRRKNEQNYAWGKREIKVEANNDAPPKEKPNFEVTGALASDTNSYKGVVIKYTEPPEARKPKLRWSLYPFKGEEALPLYRIHRQSAYLFGKLNVIHEISYSRTAMYEFSGRDRRIADIPIDHPSCSKQHAVFQYRSIPETTEDGRVIHLIKPYLIDLGSANGTYLNGDQLEAQRYYQLFEKDVIKFGYSSREYVLLNEKSADNDSSSSMNDSPPDVKVKLVYIKTVSLVQPLPCANHAGNFICHFQHRKPNFVEHCKRSRLFGRFYCCKSCAAELGIVVKEDGSFEDLKNFTYYDPTCPDIKDRAVAEGRENVFCDLHMVVPVVLHCSMPDMQYSCAKTCNITCGVQQGKEKINLFIILYAMYFEN</sequence>
<feature type="region of interest" description="Disordered" evidence="1">
    <location>
        <begin position="20"/>
        <end position="166"/>
    </location>
</feature>
<dbReference type="SUPFAM" id="SSF49879">
    <property type="entry name" value="SMAD/FHA domain"/>
    <property type="match status" value="1"/>
</dbReference>
<feature type="compositionally biased region" description="Basic and acidic residues" evidence="1">
    <location>
        <begin position="126"/>
        <end position="137"/>
    </location>
</feature>
<dbReference type="PANTHER" id="PTHR23308">
    <property type="entry name" value="NUCLEAR INHIBITOR OF PROTEIN PHOSPHATASE-1"/>
    <property type="match status" value="1"/>
</dbReference>
<feature type="compositionally biased region" description="Basic and acidic residues" evidence="1">
    <location>
        <begin position="147"/>
        <end position="166"/>
    </location>
</feature>
<dbReference type="SMART" id="SM00240">
    <property type="entry name" value="FHA"/>
    <property type="match status" value="1"/>
</dbReference>
<dbReference type="InterPro" id="IPR008984">
    <property type="entry name" value="SMAD_FHA_dom_sf"/>
</dbReference>
<evidence type="ECO:0000259" key="2">
    <source>
        <dbReference type="PROSITE" id="PS50006"/>
    </source>
</evidence>
<evidence type="ECO:0000313" key="4">
    <source>
        <dbReference type="Proteomes" id="UP000054843"/>
    </source>
</evidence>
<feature type="non-terminal residue" evidence="3">
    <location>
        <position position="1"/>
    </location>
</feature>
<dbReference type="Proteomes" id="UP000054843">
    <property type="component" value="Unassembled WGS sequence"/>
</dbReference>
<dbReference type="EMBL" id="JYDO01000074">
    <property type="protein sequence ID" value="KRZ72677.1"/>
    <property type="molecule type" value="Genomic_DNA"/>
</dbReference>
<feature type="non-terminal residue" evidence="3">
    <location>
        <position position="526"/>
    </location>
</feature>